<dbReference type="RefSeq" id="WP_176789459.1">
    <property type="nucleotide sequence ID" value="NZ_JABXWR010000001.1"/>
</dbReference>
<evidence type="ECO:0000313" key="2">
    <source>
        <dbReference type="EMBL" id="NVO67851.1"/>
    </source>
</evidence>
<evidence type="ECO:0000313" key="3">
    <source>
        <dbReference type="Proteomes" id="UP000570823"/>
    </source>
</evidence>
<dbReference type="Pfam" id="PF08308">
    <property type="entry name" value="PEGA"/>
    <property type="match status" value="1"/>
</dbReference>
<dbReference type="OrthoDB" id="112164at2157"/>
<keyword evidence="3" id="KW-1185">Reference proteome</keyword>
<proteinExistence type="predicted"/>
<evidence type="ECO:0000259" key="1">
    <source>
        <dbReference type="Pfam" id="PF08308"/>
    </source>
</evidence>
<organism evidence="2 3">
    <name type="scientific">Methanofollis tationis</name>
    <dbReference type="NCBI Taxonomy" id="81417"/>
    <lineage>
        <taxon>Archaea</taxon>
        <taxon>Methanobacteriati</taxon>
        <taxon>Methanobacteriota</taxon>
        <taxon>Stenosarchaea group</taxon>
        <taxon>Methanomicrobia</taxon>
        <taxon>Methanomicrobiales</taxon>
        <taxon>Methanomicrobiaceae</taxon>
        <taxon>Methanofollis</taxon>
    </lineage>
</organism>
<dbReference type="EMBL" id="JABXWR010000001">
    <property type="protein sequence ID" value="NVO67851.1"/>
    <property type="molecule type" value="Genomic_DNA"/>
</dbReference>
<reference evidence="2 3" key="1">
    <citation type="submission" date="2020-06" db="EMBL/GenBank/DDBJ databases">
        <title>Methanofollis fontis sp. nov., a methanogen isolated from marine sediments near a cold seep at Four-Way Closure Ridge offshore southwestern Taiwan.</title>
        <authorList>
            <person name="Chen S.-C."/>
            <person name="Teng N.-H."/>
            <person name="Lin Y.-S."/>
            <person name="Lai M.-C."/>
            <person name="Chen H.-H."/>
            <person name="Wang C.-C."/>
        </authorList>
    </citation>
    <scope>NUCLEOTIDE SEQUENCE [LARGE SCALE GENOMIC DNA]</scope>
    <source>
        <strain evidence="2 3">DSM 2702</strain>
    </source>
</reference>
<accession>A0A7K4HRH1</accession>
<dbReference type="InterPro" id="IPR013229">
    <property type="entry name" value="PEGA"/>
</dbReference>
<comment type="caution">
    <text evidence="2">The sequence shown here is derived from an EMBL/GenBank/DDBJ whole genome shotgun (WGS) entry which is preliminary data.</text>
</comment>
<dbReference type="AlphaFoldDB" id="A0A7K4HRH1"/>
<feature type="domain" description="PEGA" evidence="1">
    <location>
        <begin position="146"/>
        <end position="211"/>
    </location>
</feature>
<name>A0A7K4HRH1_9EURY</name>
<sequence>MRWCPLFRCTVWAIVALFLLGAPAVSAATIEAVLGEDIPLSGTSTGGGDVYLFLTGPNLAAGGVSLDRLSPVATGSKSSFTVVSTGDDNRWNYRWKTAGLALDPGAYTLYASDTPAARGALGARNAVYGTVGISLRSPGLTPDTGGTLTIDASVDGARVAVNGEEIGAAPLTLKGLGPGEYRVGVNASGYEPWSGAAVVNGSGTTEISADLIPLTTVETTVPSTPATTPASASPLPAAFIPLILFALRKR</sequence>
<protein>
    <submittedName>
        <fullName evidence="2">PEGA domain-containing protein</fullName>
    </submittedName>
</protein>
<dbReference type="Proteomes" id="UP000570823">
    <property type="component" value="Unassembled WGS sequence"/>
</dbReference>
<gene>
    <name evidence="2" type="ORF">HWN36_11175</name>
</gene>